<keyword evidence="2" id="KW-1185">Reference proteome</keyword>
<accession>A0ABU1TTI0</accession>
<dbReference type="Proteomes" id="UP001255185">
    <property type="component" value="Unassembled WGS sequence"/>
</dbReference>
<reference evidence="1 2" key="1">
    <citation type="submission" date="2023-07" db="EMBL/GenBank/DDBJ databases">
        <title>Sorghum-associated microbial communities from plants grown in Nebraska, USA.</title>
        <authorList>
            <person name="Schachtman D."/>
        </authorList>
    </citation>
    <scope>NUCLEOTIDE SEQUENCE [LARGE SCALE GENOMIC DNA]</scope>
    <source>
        <strain evidence="1 2">3773</strain>
    </source>
</reference>
<sequence>MIYSRLAFDILDLFFDGELNAELFKNQIKDLNIYEIEYTGFGAFISFKNHPEIYKFRAQYGSLKENKSIISDGVIIKNPTLNIEASAVIFIEDGIIESIEIFNYNGYEYPQSELEHYEVSQNWGDFKRKIIR</sequence>
<proteinExistence type="predicted"/>
<evidence type="ECO:0008006" key="3">
    <source>
        <dbReference type="Google" id="ProtNLM"/>
    </source>
</evidence>
<comment type="caution">
    <text evidence="1">The sequence shown here is derived from an EMBL/GenBank/DDBJ whole genome shotgun (WGS) entry which is preliminary data.</text>
</comment>
<organism evidence="1 2">
    <name type="scientific">Flavobacterium arsenatis</name>
    <dbReference type="NCBI Taxonomy" id="1484332"/>
    <lineage>
        <taxon>Bacteria</taxon>
        <taxon>Pseudomonadati</taxon>
        <taxon>Bacteroidota</taxon>
        <taxon>Flavobacteriia</taxon>
        <taxon>Flavobacteriales</taxon>
        <taxon>Flavobacteriaceae</taxon>
        <taxon>Flavobacterium</taxon>
    </lineage>
</organism>
<protein>
    <recommendedName>
        <fullName evidence="3">Nuclear transport factor 2 family protein</fullName>
    </recommendedName>
</protein>
<name>A0ABU1TTI0_9FLAO</name>
<dbReference type="EMBL" id="JAVDVI010000016">
    <property type="protein sequence ID" value="MDR6969160.1"/>
    <property type="molecule type" value="Genomic_DNA"/>
</dbReference>
<dbReference type="RefSeq" id="WP_310027926.1">
    <property type="nucleotide sequence ID" value="NZ_JAVDVI010000016.1"/>
</dbReference>
<evidence type="ECO:0000313" key="2">
    <source>
        <dbReference type="Proteomes" id="UP001255185"/>
    </source>
</evidence>
<gene>
    <name evidence="1" type="ORF">J2X31_003187</name>
</gene>
<evidence type="ECO:0000313" key="1">
    <source>
        <dbReference type="EMBL" id="MDR6969160.1"/>
    </source>
</evidence>